<dbReference type="Proteomes" id="UP000260759">
    <property type="component" value="Unassembled WGS sequence"/>
</dbReference>
<accession>A0A3E5EXB9</accession>
<evidence type="ECO:0008006" key="3">
    <source>
        <dbReference type="Google" id="ProtNLM"/>
    </source>
</evidence>
<proteinExistence type="predicted"/>
<gene>
    <name evidence="1" type="ORF">DXB37_11200</name>
</gene>
<dbReference type="RefSeq" id="WP_117600528.1">
    <property type="nucleotide sequence ID" value="NZ_BAABYI010000001.1"/>
</dbReference>
<reference evidence="1 2" key="1">
    <citation type="submission" date="2018-08" db="EMBL/GenBank/DDBJ databases">
        <title>A genome reference for cultivated species of the human gut microbiota.</title>
        <authorList>
            <person name="Zou Y."/>
            <person name="Xue W."/>
            <person name="Luo G."/>
        </authorList>
    </citation>
    <scope>NUCLEOTIDE SEQUENCE [LARGE SCALE GENOMIC DNA]</scope>
    <source>
        <strain evidence="1 2">OM03-4</strain>
    </source>
</reference>
<organism evidence="1 2">
    <name type="scientific">Bacteroides uniformis</name>
    <dbReference type="NCBI Taxonomy" id="820"/>
    <lineage>
        <taxon>Bacteria</taxon>
        <taxon>Pseudomonadati</taxon>
        <taxon>Bacteroidota</taxon>
        <taxon>Bacteroidia</taxon>
        <taxon>Bacteroidales</taxon>
        <taxon>Bacteroidaceae</taxon>
        <taxon>Bacteroides</taxon>
    </lineage>
</organism>
<protein>
    <recommendedName>
        <fullName evidence="3">Uracil-DNA glycosylase-like domain-containing protein</fullName>
    </recommendedName>
</protein>
<dbReference type="AlphaFoldDB" id="A0A3E5EXB9"/>
<evidence type="ECO:0000313" key="1">
    <source>
        <dbReference type="EMBL" id="RGN93438.1"/>
    </source>
</evidence>
<evidence type="ECO:0000313" key="2">
    <source>
        <dbReference type="Proteomes" id="UP000260759"/>
    </source>
</evidence>
<dbReference type="EMBL" id="QSVA01000009">
    <property type="protein sequence ID" value="RGN93438.1"/>
    <property type="molecule type" value="Genomic_DNA"/>
</dbReference>
<name>A0A3E5EXB9_BACUN</name>
<comment type="caution">
    <text evidence="1">The sequence shown here is derived from an EMBL/GenBank/DDBJ whole genome shotgun (WGS) entry which is preliminary data.</text>
</comment>
<sequence length="260" mass="30245">MEKTKQELLKEWSELWIPKFNELSQKYNTPYYTQSPLNVIETDIELMVVGINPKGNGKCTSTHTVDGYLEGNKEWWSKRFDKELKDSRFLANGRLFLGYGSKYPDSQIDDDKKVVWTNLSPFESSKGVSNLKKELLAEGIKSTIELINILKPKRIVFMETNAFDTLRKNMDESESDAIQSVQVFDNLKWEVGTFFGIPAVSILHPSATDWLVSKYFISVFLFLHNLIIHEFPNKPLKEIRNAMRNELKLWKQRIQAEDEL</sequence>